<keyword evidence="2" id="KW-1133">Transmembrane helix</keyword>
<dbReference type="HOGENOM" id="CLU_013560_5_2_7"/>
<dbReference type="CDD" id="cd05237">
    <property type="entry name" value="UDP_invert_4-6DH_SDR_e"/>
    <property type="match status" value="1"/>
</dbReference>
<dbReference type="SUPFAM" id="SSF51735">
    <property type="entry name" value="NAD(P)-binding Rossmann-fold domains"/>
    <property type="match status" value="2"/>
</dbReference>
<keyword evidence="2" id="KW-0812">Transmembrane</keyword>
<accession>Q2LWK8</accession>
<keyword evidence="4" id="KW-0560">Oxidoreductase</keyword>
<dbReference type="InterPro" id="IPR036291">
    <property type="entry name" value="NAD(P)-bd_dom_sf"/>
</dbReference>
<organism evidence="4 5">
    <name type="scientific">Syntrophus aciditrophicus (strain SB)</name>
    <dbReference type="NCBI Taxonomy" id="56780"/>
    <lineage>
        <taxon>Bacteria</taxon>
        <taxon>Pseudomonadati</taxon>
        <taxon>Thermodesulfobacteriota</taxon>
        <taxon>Syntrophia</taxon>
        <taxon>Syntrophales</taxon>
        <taxon>Syntrophaceae</taxon>
        <taxon>Syntrophus</taxon>
    </lineage>
</organism>
<feature type="transmembrane region" description="Helical" evidence="2">
    <location>
        <begin position="56"/>
        <end position="79"/>
    </location>
</feature>
<comment type="similarity">
    <text evidence="1">Belongs to the polysaccharide synthase family.</text>
</comment>
<dbReference type="InterPro" id="IPR051203">
    <property type="entry name" value="Polysaccharide_Synthase-Rel"/>
</dbReference>
<proteinExistence type="inferred from homology"/>
<evidence type="ECO:0000256" key="2">
    <source>
        <dbReference type="SAM" id="Phobius"/>
    </source>
</evidence>
<feature type="transmembrane region" description="Helical" evidence="2">
    <location>
        <begin position="23"/>
        <end position="44"/>
    </location>
</feature>
<keyword evidence="2" id="KW-0472">Membrane</keyword>
<dbReference type="Pfam" id="PF13727">
    <property type="entry name" value="CoA_binding_3"/>
    <property type="match status" value="1"/>
</dbReference>
<evidence type="ECO:0000313" key="4">
    <source>
        <dbReference type="EMBL" id="ABC78470.1"/>
    </source>
</evidence>
<dbReference type="InterPro" id="IPR003869">
    <property type="entry name" value="Polysac_CapD-like"/>
</dbReference>
<dbReference type="EC" id="1.1.1.-" evidence="4"/>
<evidence type="ECO:0000313" key="5">
    <source>
        <dbReference type="Proteomes" id="UP000001933"/>
    </source>
</evidence>
<name>Q2LWK8_SYNAS</name>
<dbReference type="PANTHER" id="PTHR43318">
    <property type="entry name" value="UDP-N-ACETYLGLUCOSAMINE 4,6-DEHYDRATASE"/>
    <property type="match status" value="1"/>
</dbReference>
<keyword evidence="5" id="KW-1185">Reference proteome</keyword>
<keyword evidence="4" id="KW-0456">Lyase</keyword>
<dbReference type="Gene3D" id="3.40.50.720">
    <property type="entry name" value="NAD(P)-binding Rossmann-like Domain"/>
    <property type="match status" value="2"/>
</dbReference>
<feature type="domain" description="Polysaccharide biosynthesis protein CapD-like" evidence="3">
    <location>
        <begin position="306"/>
        <end position="593"/>
    </location>
</feature>
<dbReference type="InParanoid" id="Q2LWK8"/>
<reference evidence="4 5" key="1">
    <citation type="journal article" date="2007" name="Proc. Natl. Acad. Sci. U.S.A.">
        <title>The genome of Syntrophus aciditrophicus: life at the thermodynamic limit of microbial growth.</title>
        <authorList>
            <person name="McInerney M.J."/>
            <person name="Rohlin L."/>
            <person name="Mouttaki H."/>
            <person name="Kim U."/>
            <person name="Krupp R.S."/>
            <person name="Rios-Hernandez L."/>
            <person name="Sieber J."/>
            <person name="Struchtemeyer C.G."/>
            <person name="Bhattacharyya A."/>
            <person name="Campbell J.W."/>
            <person name="Gunsalus R.P."/>
        </authorList>
    </citation>
    <scope>NUCLEOTIDE SEQUENCE [LARGE SCALE GENOMIC DNA]</scope>
    <source>
        <strain evidence="4 5">SB</strain>
    </source>
</reference>
<dbReference type="Proteomes" id="UP000001933">
    <property type="component" value="Chromosome"/>
</dbReference>
<evidence type="ECO:0000256" key="1">
    <source>
        <dbReference type="ARBA" id="ARBA00007430"/>
    </source>
</evidence>
<dbReference type="eggNOG" id="COG1086">
    <property type="taxonomic scope" value="Bacteria"/>
</dbReference>
<dbReference type="Pfam" id="PF02719">
    <property type="entry name" value="Polysacc_synt_2"/>
    <property type="match status" value="1"/>
</dbReference>
<dbReference type="AlphaFoldDB" id="Q2LWK8"/>
<dbReference type="EMBL" id="CP000252">
    <property type="protein sequence ID" value="ABC78470.1"/>
    <property type="molecule type" value="Genomic_DNA"/>
</dbReference>
<sequence>MDQYMLEQKAKNLLTLRSSQKRFLFFLLFDVSLFTLSLYLAFLFHFDFAATINYTFLIGEVLPFFVAVKLASFLVLRVYGMTWRYVGIGDLVNLAAALVLAELLLVVLSLPRVLPVELSLHGFPKRIIFVDGLISLILIVGLRVSKRLYLEILSRKGRTPEGKTTLIVGAGSCGEMILRDMMRQRFADFRPVGFLDDSPDLQGRYIHGVRVLGGTDRLTELIARHSVEAVIIAITSVNHKKLLNLYETARKAGVKTIKVVPRFYSFDQPEINLKALEDIRIEDLLGRQAVTVDFGEIGRFLRGRAVLVTGAGGSIGSEIVRQVCSFHPEKIILFDIDETELHNLGLTLNRLFPSLQKAISFVTGDVRDALRLREVFAELRPEVVFHAAAYKHVPMMEYNPKEAVKVNIFGTWNLVRAAVEHGVKKFVMISTDKAVRPTSVMGATKRMAEYLCRACDGMGDGPARFVSVRFGNVLGSRGSVLPLFLEQLKHGQPLTVTHREMKRYFMTIPEAVTLVLQAAVIGNGGEVLVLDMGEPVKISDLAEELIRINGLEPYRDVDIEVTGLRPGEKLFEEILTAEEGTDASRHEKIFVARNGDKYSLSEIEQILAEFRRAVDTPGLNDDGGVRQLLRTYVKHYEKIPEGVK</sequence>
<dbReference type="GO" id="GO:0016491">
    <property type="term" value="F:oxidoreductase activity"/>
    <property type="evidence" value="ECO:0007669"/>
    <property type="project" value="UniProtKB-KW"/>
</dbReference>
<dbReference type="STRING" id="56780.SYN_02689"/>
<dbReference type="EC" id="4.2.1.-" evidence="4"/>
<evidence type="ECO:0000259" key="3">
    <source>
        <dbReference type="Pfam" id="PF02719"/>
    </source>
</evidence>
<dbReference type="KEGG" id="sat:SYN_02689"/>
<feature type="transmembrane region" description="Helical" evidence="2">
    <location>
        <begin position="91"/>
        <end position="114"/>
    </location>
</feature>
<dbReference type="GO" id="GO:0016829">
    <property type="term" value="F:lyase activity"/>
    <property type="evidence" value="ECO:0007669"/>
    <property type="project" value="UniProtKB-KW"/>
</dbReference>
<dbReference type="PANTHER" id="PTHR43318:SF1">
    <property type="entry name" value="POLYSACCHARIDE BIOSYNTHESIS PROTEIN EPSC-RELATED"/>
    <property type="match status" value="1"/>
</dbReference>
<protein>
    <submittedName>
        <fullName evidence="4">UDP-N-acetylglucosamine 4,6-dehydratase / UDP-4-dehydro-6-deoxy-2-acetamido-D-glucose 4-reductase</fullName>
        <ecNumber evidence="4">1.1.1.-</ecNumber>
        <ecNumber evidence="4">4.2.1.-</ecNumber>
    </submittedName>
</protein>
<gene>
    <name evidence="4" type="ORF">SYN_02689</name>
</gene>